<dbReference type="SUPFAM" id="SSF57716">
    <property type="entry name" value="Glucocorticoid receptor-like (DNA-binding domain)"/>
    <property type="match status" value="1"/>
</dbReference>
<dbReference type="EMBL" id="GFPF01009189">
    <property type="protein sequence ID" value="MAA20335.1"/>
    <property type="molecule type" value="Transcribed_RNA"/>
</dbReference>
<accession>A0A224YTT1</accession>
<comment type="cofactor">
    <cofactor evidence="1">
        <name>a divalent metal cation</name>
        <dbReference type="ChEBI" id="CHEBI:60240"/>
    </cofactor>
</comment>
<dbReference type="InterPro" id="IPR027805">
    <property type="entry name" value="Transposase_HTH_dom"/>
</dbReference>
<keyword evidence="4" id="KW-0862">Zinc</keyword>
<keyword evidence="5 6" id="KW-0238">DNA-binding</keyword>
<dbReference type="GO" id="GO:0008270">
    <property type="term" value="F:zinc ion binding"/>
    <property type="evidence" value="ECO:0007669"/>
    <property type="project" value="UniProtKB-KW"/>
</dbReference>
<evidence type="ECO:0000256" key="1">
    <source>
        <dbReference type="ARBA" id="ARBA00001968"/>
    </source>
</evidence>
<proteinExistence type="predicted"/>
<evidence type="ECO:0000256" key="6">
    <source>
        <dbReference type="PROSITE-ProRule" id="PRU00309"/>
    </source>
</evidence>
<protein>
    <submittedName>
        <fullName evidence="9">Is4eu-1 dr</fullName>
    </submittedName>
</protein>
<evidence type="ECO:0000259" key="8">
    <source>
        <dbReference type="PROSITE" id="PS50950"/>
    </source>
</evidence>
<dbReference type="Pfam" id="PF13359">
    <property type="entry name" value="DDE_Tnp_4"/>
    <property type="match status" value="1"/>
</dbReference>
<dbReference type="PANTHER" id="PTHR23080:SF143">
    <property type="entry name" value="SI:DKEY-56D12.4"/>
    <property type="match status" value="1"/>
</dbReference>
<organism evidence="9">
    <name type="scientific">Rhipicephalus zambeziensis</name>
    <dbReference type="NCBI Taxonomy" id="60191"/>
    <lineage>
        <taxon>Eukaryota</taxon>
        <taxon>Metazoa</taxon>
        <taxon>Ecdysozoa</taxon>
        <taxon>Arthropoda</taxon>
        <taxon>Chelicerata</taxon>
        <taxon>Arachnida</taxon>
        <taxon>Acari</taxon>
        <taxon>Parasitiformes</taxon>
        <taxon>Ixodida</taxon>
        <taxon>Ixodoidea</taxon>
        <taxon>Ixodidae</taxon>
        <taxon>Rhipicephalinae</taxon>
        <taxon>Rhipicephalus</taxon>
        <taxon>Rhipicephalus</taxon>
    </lineage>
</organism>
<reference evidence="9" key="1">
    <citation type="journal article" date="2017" name="Parasit. Vectors">
        <title>Sialotranscriptomics of Rhipicephalus zambeziensis reveals intricate expression profiles of secretory proteins and suggests tight temporal transcriptional regulation during blood-feeding.</title>
        <authorList>
            <person name="de Castro M.H."/>
            <person name="de Klerk D."/>
            <person name="Pienaar R."/>
            <person name="Rees D.J.G."/>
            <person name="Mans B.J."/>
        </authorList>
    </citation>
    <scope>NUCLEOTIDE SEQUENCE</scope>
    <source>
        <tissue evidence="9">Salivary glands</tissue>
    </source>
</reference>
<dbReference type="Pfam" id="PF05485">
    <property type="entry name" value="THAP"/>
    <property type="match status" value="1"/>
</dbReference>
<evidence type="ECO:0000256" key="4">
    <source>
        <dbReference type="ARBA" id="ARBA00022833"/>
    </source>
</evidence>
<feature type="compositionally biased region" description="Polar residues" evidence="7">
    <location>
        <begin position="118"/>
        <end position="129"/>
    </location>
</feature>
<evidence type="ECO:0000256" key="7">
    <source>
        <dbReference type="SAM" id="MobiDB-lite"/>
    </source>
</evidence>
<evidence type="ECO:0000256" key="3">
    <source>
        <dbReference type="ARBA" id="ARBA00022771"/>
    </source>
</evidence>
<evidence type="ECO:0000313" key="9">
    <source>
        <dbReference type="EMBL" id="MAA20335.1"/>
    </source>
</evidence>
<dbReference type="GO" id="GO:0003677">
    <property type="term" value="F:DNA binding"/>
    <property type="evidence" value="ECO:0007669"/>
    <property type="project" value="UniProtKB-UniRule"/>
</dbReference>
<dbReference type="PANTHER" id="PTHR23080">
    <property type="entry name" value="THAP DOMAIN PROTEIN"/>
    <property type="match status" value="1"/>
</dbReference>
<evidence type="ECO:0000256" key="5">
    <source>
        <dbReference type="ARBA" id="ARBA00023125"/>
    </source>
</evidence>
<dbReference type="InterPro" id="IPR006612">
    <property type="entry name" value="THAP_Znf"/>
</dbReference>
<name>A0A224YTT1_9ACAR</name>
<evidence type="ECO:0000256" key="2">
    <source>
        <dbReference type="ARBA" id="ARBA00022723"/>
    </source>
</evidence>
<feature type="domain" description="THAP-type" evidence="8">
    <location>
        <begin position="1"/>
        <end position="83"/>
    </location>
</feature>
<dbReference type="InterPro" id="IPR027806">
    <property type="entry name" value="HARBI1_dom"/>
</dbReference>
<keyword evidence="2" id="KW-0479">Metal-binding</keyword>
<dbReference type="SMART" id="SM00980">
    <property type="entry name" value="THAP"/>
    <property type="match status" value="1"/>
</dbReference>
<dbReference type="PROSITE" id="PS50950">
    <property type="entry name" value="ZF_THAP"/>
    <property type="match status" value="1"/>
</dbReference>
<feature type="region of interest" description="Disordered" evidence="7">
    <location>
        <begin position="106"/>
        <end position="129"/>
    </location>
</feature>
<dbReference type="Pfam" id="PF13613">
    <property type="entry name" value="HTH_Tnp_4"/>
    <property type="match status" value="1"/>
</dbReference>
<dbReference type="AlphaFoldDB" id="A0A224YTT1"/>
<keyword evidence="3 6" id="KW-0863">Zinc-finger</keyword>
<sequence length="525" mass="57839">MNCCVVGCTNRYTSCPAGTTFHGFSRLPCFIGQRQKWITAVRRTNADGTNWEPSRHSKICSAHFVGGAPSKDVSSPSYVPTIFPDSYRKRSVLAGDKLGRYERMKKRRTDATDVADLNHSSTSSPNTLQAAPLTATMDLSASSGSPLVPLPDEPEDTDGNIESKQLQGVEVSTQTLEKPQTHSKGVLMIACTLFADACEASTQVSFLAPEQPATADAGVAALCLEDHQPKGFHGYQSSLVDKENGDALRDLTGVTITVFLALLRLMPQVRGERYLDLSVGSKLLLCLMKLKHGLTFSALGVLFGIHRTSASRIFYAILDVLHVSTEGWIKWFSREVVQATMPPSFRMNYPNCRIIVDCSEVRIEKPGKVADRVNCWSNYKSDFTLKFLVGITPSGYITYISDVFGGRSSDTYILANSGLISLLEPGDMVMADKGFPHVKCDLQSKDVTLVMPPFAKANQQFTKAEMEETYKVASHRIHVERCIQRMKSFSILTERLTPELKCHIDKIVHLCSVLANLQGPVIKTV</sequence>